<evidence type="ECO:0000256" key="2">
    <source>
        <dbReference type="ARBA" id="ARBA00022692"/>
    </source>
</evidence>
<feature type="transmembrane region" description="Helical" evidence="5">
    <location>
        <begin position="135"/>
        <end position="155"/>
    </location>
</feature>
<evidence type="ECO:0000313" key="7">
    <source>
        <dbReference type="Proteomes" id="UP000580250"/>
    </source>
</evidence>
<proteinExistence type="predicted"/>
<keyword evidence="3 5" id="KW-1133">Transmembrane helix</keyword>
<evidence type="ECO:0000256" key="5">
    <source>
        <dbReference type="SAM" id="Phobius"/>
    </source>
</evidence>
<keyword evidence="2 5" id="KW-0812">Transmembrane</keyword>
<dbReference type="AlphaFoldDB" id="A0A6V7V9Q5"/>
<dbReference type="Proteomes" id="UP000580250">
    <property type="component" value="Unassembled WGS sequence"/>
</dbReference>
<evidence type="ECO:0000256" key="4">
    <source>
        <dbReference type="ARBA" id="ARBA00023136"/>
    </source>
</evidence>
<sequence length="287" mass="32560">MTEDSQSTIAKTVFAINTGVDQIGTVLFGVLIFITVKQKRLHDTCHLLLGIYGFCILLSKIQILLPFTLFMLPGSGKIPLLYCALTQILPIGGCMNVFSLMLIIAIDRMMAIFMPIWQIQCFFADLVGIDGQSFLQTGQLVLICLTLLCYILMFFKLLYDQLKGKICNIRKALYKTLALIMSIQIFGYFFALIAYQVVDAYSSILTFMQKQLIICILNCLLSLIASMEVPVLFAASTEHRLALKDEFKWLSKLFTKNTTTTTAVEFINKDNELNKRNIQRKNLNERI</sequence>
<comment type="caution">
    <text evidence="6">The sequence shown here is derived from an EMBL/GenBank/DDBJ whole genome shotgun (WGS) entry which is preliminary data.</text>
</comment>
<keyword evidence="4 5" id="KW-0472">Membrane</keyword>
<evidence type="ECO:0000313" key="6">
    <source>
        <dbReference type="EMBL" id="CAD2171659.1"/>
    </source>
</evidence>
<protein>
    <submittedName>
        <fullName evidence="6">Uncharacterized protein</fullName>
    </submittedName>
</protein>
<dbReference type="EMBL" id="CAJEWN010000188">
    <property type="protein sequence ID" value="CAD2171659.1"/>
    <property type="molecule type" value="Genomic_DNA"/>
</dbReference>
<feature type="transmembrane region" description="Helical" evidence="5">
    <location>
        <begin position="12"/>
        <end position="35"/>
    </location>
</feature>
<dbReference type="OrthoDB" id="5863619at2759"/>
<feature type="transmembrane region" description="Helical" evidence="5">
    <location>
        <begin position="176"/>
        <end position="198"/>
    </location>
</feature>
<reference evidence="6 7" key="1">
    <citation type="submission" date="2020-08" db="EMBL/GenBank/DDBJ databases">
        <authorList>
            <person name="Koutsovoulos G."/>
            <person name="Danchin GJ E."/>
        </authorList>
    </citation>
    <scope>NUCLEOTIDE SEQUENCE [LARGE SCALE GENOMIC DNA]</scope>
</reference>
<dbReference type="SUPFAM" id="SSF81321">
    <property type="entry name" value="Family A G protein-coupled receptor-like"/>
    <property type="match status" value="1"/>
</dbReference>
<feature type="transmembrane region" description="Helical" evidence="5">
    <location>
        <begin position="210"/>
        <end position="235"/>
    </location>
</feature>
<comment type="subcellular location">
    <subcellularLocation>
        <location evidence="1">Membrane</location>
    </subcellularLocation>
</comment>
<accession>A0A6V7V9Q5</accession>
<evidence type="ECO:0000256" key="3">
    <source>
        <dbReference type="ARBA" id="ARBA00022989"/>
    </source>
</evidence>
<dbReference type="InterPro" id="IPR000276">
    <property type="entry name" value="GPCR_Rhodpsn"/>
</dbReference>
<dbReference type="GO" id="GO:0004930">
    <property type="term" value="F:G protein-coupled receptor activity"/>
    <property type="evidence" value="ECO:0007669"/>
    <property type="project" value="InterPro"/>
</dbReference>
<feature type="transmembrane region" description="Helical" evidence="5">
    <location>
        <begin position="78"/>
        <end position="104"/>
    </location>
</feature>
<feature type="transmembrane region" description="Helical" evidence="5">
    <location>
        <begin position="47"/>
        <end position="72"/>
    </location>
</feature>
<evidence type="ECO:0000256" key="1">
    <source>
        <dbReference type="ARBA" id="ARBA00004370"/>
    </source>
</evidence>
<gene>
    <name evidence="6" type="ORF">MENT_LOCUS23163</name>
</gene>
<dbReference type="GO" id="GO:0016020">
    <property type="term" value="C:membrane"/>
    <property type="evidence" value="ECO:0007669"/>
    <property type="project" value="UniProtKB-SubCell"/>
</dbReference>
<organism evidence="6 7">
    <name type="scientific">Meloidogyne enterolobii</name>
    <name type="common">Root-knot nematode worm</name>
    <name type="synonym">Meloidogyne mayaguensis</name>
    <dbReference type="NCBI Taxonomy" id="390850"/>
    <lineage>
        <taxon>Eukaryota</taxon>
        <taxon>Metazoa</taxon>
        <taxon>Ecdysozoa</taxon>
        <taxon>Nematoda</taxon>
        <taxon>Chromadorea</taxon>
        <taxon>Rhabditida</taxon>
        <taxon>Tylenchina</taxon>
        <taxon>Tylenchomorpha</taxon>
        <taxon>Tylenchoidea</taxon>
        <taxon>Meloidogynidae</taxon>
        <taxon>Meloidogyninae</taxon>
        <taxon>Meloidogyne</taxon>
    </lineage>
</organism>
<name>A0A6V7V9Q5_MELEN</name>
<dbReference type="SMART" id="SM01381">
    <property type="entry name" value="7TM_GPCR_Srsx"/>
    <property type="match status" value="1"/>
</dbReference>